<dbReference type="PANTHER" id="PTHR44176">
    <property type="entry name" value="DNAJ HOMOLOG SUBFAMILY C MEMBER 25"/>
    <property type="match status" value="1"/>
</dbReference>
<dbReference type="GO" id="GO:0006457">
    <property type="term" value="P:protein folding"/>
    <property type="evidence" value="ECO:0007669"/>
    <property type="project" value="InterPro"/>
</dbReference>
<evidence type="ECO:0000256" key="6">
    <source>
        <dbReference type="ARBA" id="ARBA00024193"/>
    </source>
</evidence>
<organism evidence="7 8">
    <name type="scientific">Paramuricea clavata</name>
    <name type="common">Red gorgonian</name>
    <name type="synonym">Violescent sea-whip</name>
    <dbReference type="NCBI Taxonomy" id="317549"/>
    <lineage>
        <taxon>Eukaryota</taxon>
        <taxon>Metazoa</taxon>
        <taxon>Cnidaria</taxon>
        <taxon>Anthozoa</taxon>
        <taxon>Octocorallia</taxon>
        <taxon>Malacalcyonacea</taxon>
        <taxon>Plexauridae</taxon>
        <taxon>Paramuricea</taxon>
    </lineage>
</organism>
<keyword evidence="5" id="KW-0143">Chaperone</keyword>
<dbReference type="SMART" id="SM00271">
    <property type="entry name" value="DnaJ"/>
    <property type="match status" value="1"/>
</dbReference>
<protein>
    <submittedName>
        <fullName evidence="7">DnaJ homolog subfamily C member 25 homolog</fullName>
    </submittedName>
</protein>
<dbReference type="CDD" id="cd06257">
    <property type="entry name" value="DnaJ"/>
    <property type="match status" value="1"/>
</dbReference>
<proteinExistence type="inferred from homology"/>
<evidence type="ECO:0000256" key="2">
    <source>
        <dbReference type="ARBA" id="ARBA00022692"/>
    </source>
</evidence>
<dbReference type="Pfam" id="PF00226">
    <property type="entry name" value="DnaJ"/>
    <property type="match status" value="1"/>
</dbReference>
<dbReference type="Gene3D" id="1.10.287.110">
    <property type="entry name" value="DnaJ domain"/>
    <property type="match status" value="1"/>
</dbReference>
<name>A0A7D9J4P2_PARCT</name>
<gene>
    <name evidence="7" type="ORF">PACLA_8A017491</name>
</gene>
<dbReference type="FunFam" id="1.10.287.110:FF:000036">
    <property type="entry name" value="dnaJ homolog subfamily C member 25"/>
    <property type="match status" value="1"/>
</dbReference>
<reference evidence="7" key="1">
    <citation type="submission" date="2020-04" db="EMBL/GenBank/DDBJ databases">
        <authorList>
            <person name="Alioto T."/>
            <person name="Alioto T."/>
            <person name="Gomez Garrido J."/>
        </authorList>
    </citation>
    <scope>NUCLEOTIDE SEQUENCE</scope>
    <source>
        <strain evidence="7">A484AB</strain>
    </source>
</reference>
<keyword evidence="2" id="KW-0812">Transmembrane</keyword>
<keyword evidence="8" id="KW-1185">Reference proteome</keyword>
<keyword evidence="3" id="KW-1133">Transmembrane helix</keyword>
<dbReference type="EMBL" id="CACRXK020011621">
    <property type="protein sequence ID" value="CAB4021787.1"/>
    <property type="molecule type" value="Genomic_DNA"/>
</dbReference>
<dbReference type="InterPro" id="IPR001623">
    <property type="entry name" value="DnaJ_domain"/>
</dbReference>
<evidence type="ECO:0000313" key="8">
    <source>
        <dbReference type="Proteomes" id="UP001152795"/>
    </source>
</evidence>
<comment type="subcellular location">
    <subcellularLocation>
        <location evidence="1">Membrane</location>
        <topology evidence="1">Multi-pass membrane protein</topology>
    </subcellularLocation>
</comment>
<dbReference type="AlphaFoldDB" id="A0A7D9J4P2"/>
<evidence type="ECO:0000256" key="1">
    <source>
        <dbReference type="ARBA" id="ARBA00004141"/>
    </source>
</evidence>
<dbReference type="SUPFAM" id="SSF46565">
    <property type="entry name" value="Chaperone J-domain"/>
    <property type="match status" value="1"/>
</dbReference>
<dbReference type="OrthoDB" id="270167at2759"/>
<dbReference type="Proteomes" id="UP001152795">
    <property type="component" value="Unassembled WGS sequence"/>
</dbReference>
<dbReference type="PRINTS" id="PR00625">
    <property type="entry name" value="JDOMAIN"/>
</dbReference>
<dbReference type="GO" id="GO:0005789">
    <property type="term" value="C:endoplasmic reticulum membrane"/>
    <property type="evidence" value="ECO:0007669"/>
    <property type="project" value="TreeGrafter"/>
</dbReference>
<comment type="similarity">
    <text evidence="6">Belongs to the DNAJC25 family.</text>
</comment>
<dbReference type="InterPro" id="IPR044632">
    <property type="entry name" value="DNAJC25-like"/>
</dbReference>
<keyword evidence="4" id="KW-0472">Membrane</keyword>
<dbReference type="PANTHER" id="PTHR44176:SF1">
    <property type="entry name" value="DNAJ HOMOLOG SUBFAMILY C MEMBER 25"/>
    <property type="match status" value="1"/>
</dbReference>
<evidence type="ECO:0000256" key="5">
    <source>
        <dbReference type="ARBA" id="ARBA00023186"/>
    </source>
</evidence>
<comment type="caution">
    <text evidence="7">The sequence shown here is derived from an EMBL/GenBank/DDBJ whole genome shotgun (WGS) entry which is preliminary data.</text>
</comment>
<sequence>MKEYKHSGALRLILLFSVFNTVNGFFDGLYCGEVNCYDVLGVTRESSKSEITKAYRKLAKKYHPDIYKGSDAEEKFRLIATAVEILKDDEQRKDYDYMLDHPEEAYYNYYRYYRRQVSPQVDVRIVIAVTITIVSVLQYLHGWQRYNEAVSYALREPKYRNKAMGIALQEGLLNGLKKKKRPKEEVKEEEENILRSVVERNVDIRGGYSRPSLLQVLWIQIIFSPYYLVQYIIFSVRWFWKFTICGEEYGAEEKEYLTRKRLKVTQTQWEAIIKQEKDELVERELWIPQNLTEYQKEKEEEMKEKLAQNNKYKSYRRYMKNHGPGRITFEED</sequence>
<dbReference type="InterPro" id="IPR036869">
    <property type="entry name" value="J_dom_sf"/>
</dbReference>
<dbReference type="PROSITE" id="PS50076">
    <property type="entry name" value="DNAJ_2"/>
    <property type="match status" value="1"/>
</dbReference>
<evidence type="ECO:0000256" key="4">
    <source>
        <dbReference type="ARBA" id="ARBA00023136"/>
    </source>
</evidence>
<evidence type="ECO:0000256" key="3">
    <source>
        <dbReference type="ARBA" id="ARBA00022989"/>
    </source>
</evidence>
<evidence type="ECO:0000313" key="7">
    <source>
        <dbReference type="EMBL" id="CAB4021787.1"/>
    </source>
</evidence>
<accession>A0A7D9J4P2</accession>